<dbReference type="PANTHER" id="PTHR43537">
    <property type="entry name" value="TRANSCRIPTIONAL REGULATOR, GNTR FAMILY"/>
    <property type="match status" value="1"/>
</dbReference>
<dbReference type="CDD" id="cd07377">
    <property type="entry name" value="WHTH_GntR"/>
    <property type="match status" value="1"/>
</dbReference>
<feature type="domain" description="HTH gntR-type" evidence="4">
    <location>
        <begin position="12"/>
        <end position="82"/>
    </location>
</feature>
<dbReference type="PROSITE" id="PS50949">
    <property type="entry name" value="HTH_GNTR"/>
    <property type="match status" value="1"/>
</dbReference>
<dbReference type="GO" id="GO:0003677">
    <property type="term" value="F:DNA binding"/>
    <property type="evidence" value="ECO:0007669"/>
    <property type="project" value="UniProtKB-KW"/>
</dbReference>
<organism evidence="5 6">
    <name type="scientific">Pseudaminobacter salicylatoxidans</name>
    <dbReference type="NCBI Taxonomy" id="93369"/>
    <lineage>
        <taxon>Bacteria</taxon>
        <taxon>Pseudomonadati</taxon>
        <taxon>Pseudomonadota</taxon>
        <taxon>Alphaproteobacteria</taxon>
        <taxon>Hyphomicrobiales</taxon>
        <taxon>Phyllobacteriaceae</taxon>
        <taxon>Pseudaminobacter</taxon>
    </lineage>
</organism>
<dbReference type="OrthoDB" id="9812645at2"/>
<dbReference type="SUPFAM" id="SSF48008">
    <property type="entry name" value="GntR ligand-binding domain-like"/>
    <property type="match status" value="1"/>
</dbReference>
<evidence type="ECO:0000256" key="3">
    <source>
        <dbReference type="ARBA" id="ARBA00023163"/>
    </source>
</evidence>
<evidence type="ECO:0000256" key="2">
    <source>
        <dbReference type="ARBA" id="ARBA00023125"/>
    </source>
</evidence>
<dbReference type="PANTHER" id="PTHR43537:SF49">
    <property type="entry name" value="TRANSCRIPTIONAL REGULATORY PROTEIN"/>
    <property type="match status" value="1"/>
</dbReference>
<accession>A0A316C441</accession>
<sequence length="234" mass="25715">MKFLSSLSTASKSTPDLVAQRLHEAIATGELRPGDRLPPESELAQRFGIALMTVRVALSALRDMGLLITMRGRNGGNFVAEDVGKRLAEAARRTPFNRAELRDLTDWRRAISGEACFLAAERASPEQMTQIREAGANFDKLLHQFPDLRFADARFHTLIAEASGSAHLVRAETEIQIALTDVILSIAKPFGTRHLTSYTHDPILRALAASNGAGAREAMIRHAEDTFSWVTILL</sequence>
<dbReference type="EMBL" id="QGGG01000005">
    <property type="protein sequence ID" value="PWJ84459.1"/>
    <property type="molecule type" value="Genomic_DNA"/>
</dbReference>
<dbReference type="SMART" id="SM00895">
    <property type="entry name" value="FCD"/>
    <property type="match status" value="1"/>
</dbReference>
<dbReference type="PRINTS" id="PR00035">
    <property type="entry name" value="HTHGNTR"/>
</dbReference>
<evidence type="ECO:0000256" key="1">
    <source>
        <dbReference type="ARBA" id="ARBA00023015"/>
    </source>
</evidence>
<evidence type="ECO:0000313" key="6">
    <source>
        <dbReference type="Proteomes" id="UP000245396"/>
    </source>
</evidence>
<dbReference type="Gene3D" id="1.20.120.530">
    <property type="entry name" value="GntR ligand-binding domain-like"/>
    <property type="match status" value="1"/>
</dbReference>
<dbReference type="STRING" id="1192868.GCA_000304395_02038"/>
<protein>
    <submittedName>
        <fullName evidence="5">GntR family transcriptional regulator</fullName>
    </submittedName>
</protein>
<dbReference type="Pfam" id="PF07729">
    <property type="entry name" value="FCD"/>
    <property type="match status" value="1"/>
</dbReference>
<dbReference type="Pfam" id="PF00392">
    <property type="entry name" value="GntR"/>
    <property type="match status" value="1"/>
</dbReference>
<dbReference type="InterPro" id="IPR008920">
    <property type="entry name" value="TF_FadR/GntR_C"/>
</dbReference>
<dbReference type="AlphaFoldDB" id="A0A316C441"/>
<keyword evidence="1" id="KW-0805">Transcription regulation</keyword>
<dbReference type="RefSeq" id="WP_109612526.1">
    <property type="nucleotide sequence ID" value="NZ_QGGG01000005.1"/>
</dbReference>
<evidence type="ECO:0000313" key="5">
    <source>
        <dbReference type="EMBL" id="PWJ84459.1"/>
    </source>
</evidence>
<dbReference type="GO" id="GO:0003700">
    <property type="term" value="F:DNA-binding transcription factor activity"/>
    <property type="evidence" value="ECO:0007669"/>
    <property type="project" value="InterPro"/>
</dbReference>
<dbReference type="InterPro" id="IPR011711">
    <property type="entry name" value="GntR_C"/>
</dbReference>
<reference evidence="5 6" key="1">
    <citation type="submission" date="2018-05" db="EMBL/GenBank/DDBJ databases">
        <title>Genomic Encyclopedia of Type Strains, Phase IV (KMG-IV): sequencing the most valuable type-strain genomes for metagenomic binning, comparative biology and taxonomic classification.</title>
        <authorList>
            <person name="Goeker M."/>
        </authorList>
    </citation>
    <scope>NUCLEOTIDE SEQUENCE [LARGE SCALE GENOMIC DNA]</scope>
    <source>
        <strain evidence="5 6">DSM 6986</strain>
    </source>
</reference>
<dbReference type="InterPro" id="IPR036388">
    <property type="entry name" value="WH-like_DNA-bd_sf"/>
</dbReference>
<name>A0A316C441_PSESE</name>
<dbReference type="Gene3D" id="1.10.10.10">
    <property type="entry name" value="Winged helix-like DNA-binding domain superfamily/Winged helix DNA-binding domain"/>
    <property type="match status" value="1"/>
</dbReference>
<dbReference type="Proteomes" id="UP000245396">
    <property type="component" value="Unassembled WGS sequence"/>
</dbReference>
<gene>
    <name evidence="5" type="ORF">C7441_10575</name>
</gene>
<dbReference type="InterPro" id="IPR036390">
    <property type="entry name" value="WH_DNA-bd_sf"/>
</dbReference>
<dbReference type="SUPFAM" id="SSF46785">
    <property type="entry name" value="Winged helix' DNA-binding domain"/>
    <property type="match status" value="1"/>
</dbReference>
<comment type="caution">
    <text evidence="5">The sequence shown here is derived from an EMBL/GenBank/DDBJ whole genome shotgun (WGS) entry which is preliminary data.</text>
</comment>
<keyword evidence="2" id="KW-0238">DNA-binding</keyword>
<keyword evidence="6" id="KW-1185">Reference proteome</keyword>
<dbReference type="SMART" id="SM00345">
    <property type="entry name" value="HTH_GNTR"/>
    <property type="match status" value="1"/>
</dbReference>
<keyword evidence="3" id="KW-0804">Transcription</keyword>
<proteinExistence type="predicted"/>
<dbReference type="InterPro" id="IPR000524">
    <property type="entry name" value="Tscrpt_reg_HTH_GntR"/>
</dbReference>
<evidence type="ECO:0000259" key="4">
    <source>
        <dbReference type="PROSITE" id="PS50949"/>
    </source>
</evidence>